<gene>
    <name evidence="3" type="ORF">MCOS_LOCUS10467</name>
</gene>
<dbReference type="OrthoDB" id="6129861at2759"/>
<keyword evidence="4" id="KW-1185">Reference proteome</keyword>
<dbReference type="AlphaFoldDB" id="A0A0R3URG1"/>
<sequence length="262" mass="28378">MGFTRYSVRDIPRALQPLLVEDIVVVDAHTLEASWYEPKNVEGTLGGFVISIRPYARDSANKPEWRHLAYVTADSRSYRITDLEPNTRYQVTVRGYVLPNEEGQGGGYNQYSYPRSASTLSVAARKATTTTTTTTRPVIQPSASLHRTDASGFHLRWDFQDVMPDSIQKIELIAVPVGSDLGVANASAVVAPTATEGSITTGLRPYTENNVVVQVTTNGATTAFPTGQAWTWSTAPSPPADITAKALSSSSIMVSWSPPAQT</sequence>
<dbReference type="InterPro" id="IPR003961">
    <property type="entry name" value="FN3_dom"/>
</dbReference>
<dbReference type="PROSITE" id="PS50853">
    <property type="entry name" value="FN3"/>
    <property type="match status" value="2"/>
</dbReference>
<dbReference type="Pfam" id="PF00041">
    <property type="entry name" value="fn3"/>
    <property type="match status" value="1"/>
</dbReference>
<evidence type="ECO:0000256" key="1">
    <source>
        <dbReference type="ARBA" id="ARBA00022737"/>
    </source>
</evidence>
<organism evidence="3 4">
    <name type="scientific">Mesocestoides corti</name>
    <name type="common">Flatworm</name>
    <dbReference type="NCBI Taxonomy" id="53468"/>
    <lineage>
        <taxon>Eukaryota</taxon>
        <taxon>Metazoa</taxon>
        <taxon>Spiralia</taxon>
        <taxon>Lophotrochozoa</taxon>
        <taxon>Platyhelminthes</taxon>
        <taxon>Cestoda</taxon>
        <taxon>Eucestoda</taxon>
        <taxon>Cyclophyllidea</taxon>
        <taxon>Mesocestoididae</taxon>
        <taxon>Mesocestoides</taxon>
    </lineage>
</organism>
<dbReference type="InterPro" id="IPR013783">
    <property type="entry name" value="Ig-like_fold"/>
</dbReference>
<dbReference type="Gene3D" id="2.60.40.10">
    <property type="entry name" value="Immunoglobulins"/>
    <property type="match status" value="1"/>
</dbReference>
<feature type="domain" description="Fibronectin type-III" evidence="2">
    <location>
        <begin position="238"/>
        <end position="262"/>
    </location>
</feature>
<keyword evidence="1" id="KW-0677">Repeat</keyword>
<dbReference type="PANTHER" id="PTHR46708">
    <property type="entry name" value="TENASCIN"/>
    <property type="match status" value="1"/>
</dbReference>
<protein>
    <recommendedName>
        <fullName evidence="2">Fibronectin type-III domain-containing protein</fullName>
    </recommendedName>
</protein>
<dbReference type="EMBL" id="UXSR01006375">
    <property type="protein sequence ID" value="VDD84464.1"/>
    <property type="molecule type" value="Genomic_DNA"/>
</dbReference>
<accession>A0A0R3URG1</accession>
<evidence type="ECO:0000313" key="3">
    <source>
        <dbReference type="EMBL" id="VDD84464.1"/>
    </source>
</evidence>
<name>A0A0R3URG1_MESCO</name>
<evidence type="ECO:0000259" key="2">
    <source>
        <dbReference type="PROSITE" id="PS50853"/>
    </source>
</evidence>
<dbReference type="SMART" id="SM00060">
    <property type="entry name" value="FN3"/>
    <property type="match status" value="2"/>
</dbReference>
<dbReference type="InterPro" id="IPR050991">
    <property type="entry name" value="ECM_Regulatory_Proteins"/>
</dbReference>
<dbReference type="CDD" id="cd00063">
    <property type="entry name" value="FN3"/>
    <property type="match status" value="1"/>
</dbReference>
<dbReference type="Proteomes" id="UP000267029">
    <property type="component" value="Unassembled WGS sequence"/>
</dbReference>
<dbReference type="InterPro" id="IPR036116">
    <property type="entry name" value="FN3_sf"/>
</dbReference>
<dbReference type="PANTHER" id="PTHR46708:SF2">
    <property type="entry name" value="FIBRONECTIN TYPE-III DOMAIN-CONTAINING PROTEIN"/>
    <property type="match status" value="1"/>
</dbReference>
<proteinExistence type="predicted"/>
<evidence type="ECO:0000313" key="4">
    <source>
        <dbReference type="Proteomes" id="UP000267029"/>
    </source>
</evidence>
<reference evidence="3 4" key="1">
    <citation type="submission" date="2018-10" db="EMBL/GenBank/DDBJ databases">
        <authorList>
            <consortium name="Pathogen Informatics"/>
        </authorList>
    </citation>
    <scope>NUCLEOTIDE SEQUENCE [LARGE SCALE GENOMIC DNA]</scope>
</reference>
<dbReference type="SUPFAM" id="SSF49265">
    <property type="entry name" value="Fibronectin type III"/>
    <property type="match status" value="2"/>
</dbReference>
<feature type="non-terminal residue" evidence="3">
    <location>
        <position position="262"/>
    </location>
</feature>
<feature type="domain" description="Fibronectin type-III" evidence="2">
    <location>
        <begin position="16"/>
        <end position="122"/>
    </location>
</feature>